<sequence length="133" mass="13521">MALCGGQPVLSPFPPTRGPICPRLESAATCECGHLVGARAARLSGLFVSEPPGAAPSPHGLRVRRGGEVRPRASAHLPPALLVLTVLLRGEDKSLRCSLLSTSPCDGLHGHGPPPPSLRATAAAGASRSSGSR</sequence>
<organism evidence="2 3">
    <name type="scientific">Prorocentrum cordatum</name>
    <dbReference type="NCBI Taxonomy" id="2364126"/>
    <lineage>
        <taxon>Eukaryota</taxon>
        <taxon>Sar</taxon>
        <taxon>Alveolata</taxon>
        <taxon>Dinophyceae</taxon>
        <taxon>Prorocentrales</taxon>
        <taxon>Prorocentraceae</taxon>
        <taxon>Prorocentrum</taxon>
    </lineage>
</organism>
<dbReference type="EMBL" id="CAUYUJ010022454">
    <property type="protein sequence ID" value="CAK0910747.1"/>
    <property type="molecule type" value="Genomic_DNA"/>
</dbReference>
<evidence type="ECO:0000313" key="2">
    <source>
        <dbReference type="EMBL" id="CAK0910747.1"/>
    </source>
</evidence>
<evidence type="ECO:0000256" key="1">
    <source>
        <dbReference type="SAM" id="MobiDB-lite"/>
    </source>
</evidence>
<keyword evidence="3" id="KW-1185">Reference proteome</keyword>
<name>A0ABN9YDC7_9DINO</name>
<protein>
    <submittedName>
        <fullName evidence="2">Uncharacterized protein</fullName>
    </submittedName>
</protein>
<feature type="region of interest" description="Disordered" evidence="1">
    <location>
        <begin position="50"/>
        <end position="70"/>
    </location>
</feature>
<proteinExistence type="predicted"/>
<dbReference type="Proteomes" id="UP001189429">
    <property type="component" value="Unassembled WGS sequence"/>
</dbReference>
<accession>A0ABN9YDC7</accession>
<feature type="compositionally biased region" description="Low complexity" evidence="1">
    <location>
        <begin position="118"/>
        <end position="133"/>
    </location>
</feature>
<comment type="caution">
    <text evidence="2">The sequence shown here is derived from an EMBL/GenBank/DDBJ whole genome shotgun (WGS) entry which is preliminary data.</text>
</comment>
<gene>
    <name evidence="2" type="ORF">PCOR1329_LOCUS84837</name>
</gene>
<reference evidence="2" key="1">
    <citation type="submission" date="2023-10" db="EMBL/GenBank/DDBJ databases">
        <authorList>
            <person name="Chen Y."/>
            <person name="Shah S."/>
            <person name="Dougan E. K."/>
            <person name="Thang M."/>
            <person name="Chan C."/>
        </authorList>
    </citation>
    <scope>NUCLEOTIDE SEQUENCE [LARGE SCALE GENOMIC DNA]</scope>
</reference>
<evidence type="ECO:0000313" key="3">
    <source>
        <dbReference type="Proteomes" id="UP001189429"/>
    </source>
</evidence>
<feature type="region of interest" description="Disordered" evidence="1">
    <location>
        <begin position="105"/>
        <end position="133"/>
    </location>
</feature>